<dbReference type="InterPro" id="IPR045864">
    <property type="entry name" value="aa-tRNA-synth_II/BPL/LPL"/>
</dbReference>
<evidence type="ECO:0000256" key="12">
    <source>
        <dbReference type="ARBA" id="ARBA00049255"/>
    </source>
</evidence>
<dbReference type="SMART" id="SM00896">
    <property type="entry name" value="FDX-ACB"/>
    <property type="match status" value="1"/>
</dbReference>
<dbReference type="Gene3D" id="3.30.930.10">
    <property type="entry name" value="Bira Bifunctional Protein, Domain 2"/>
    <property type="match status" value="1"/>
</dbReference>
<dbReference type="Proteomes" id="UP000887565">
    <property type="component" value="Unplaced"/>
</dbReference>
<evidence type="ECO:0000256" key="9">
    <source>
        <dbReference type="ARBA" id="ARBA00023128"/>
    </source>
</evidence>
<keyword evidence="5" id="KW-0547">Nucleotide-binding</keyword>
<evidence type="ECO:0000256" key="2">
    <source>
        <dbReference type="ARBA" id="ARBA00008226"/>
    </source>
</evidence>
<keyword evidence="7" id="KW-0648">Protein biosynthesis</keyword>
<evidence type="ECO:0000256" key="11">
    <source>
        <dbReference type="ARBA" id="ARBA00031194"/>
    </source>
</evidence>
<dbReference type="FunFam" id="3.30.70.380:FF:000002">
    <property type="entry name" value="phenylalanine--tRNA ligase, mitochondrial"/>
    <property type="match status" value="1"/>
</dbReference>
<dbReference type="WBParaSite" id="nRc.2.0.1.t37805-RA">
    <property type="protein sequence ID" value="nRc.2.0.1.t37805-RA"/>
    <property type="gene ID" value="nRc.2.0.1.g37805"/>
</dbReference>
<comment type="similarity">
    <text evidence="2">Belongs to the class-II aminoacyl-tRNA synthetase family.</text>
</comment>
<comment type="catalytic activity">
    <reaction evidence="12">
        <text>tRNA(Phe) + L-phenylalanine + ATP = L-phenylalanyl-tRNA(Phe) + AMP + diphosphate + H(+)</text>
        <dbReference type="Rhea" id="RHEA:19413"/>
        <dbReference type="Rhea" id="RHEA-COMP:9668"/>
        <dbReference type="Rhea" id="RHEA-COMP:9699"/>
        <dbReference type="ChEBI" id="CHEBI:15378"/>
        <dbReference type="ChEBI" id="CHEBI:30616"/>
        <dbReference type="ChEBI" id="CHEBI:33019"/>
        <dbReference type="ChEBI" id="CHEBI:58095"/>
        <dbReference type="ChEBI" id="CHEBI:78442"/>
        <dbReference type="ChEBI" id="CHEBI:78531"/>
        <dbReference type="ChEBI" id="CHEBI:456215"/>
        <dbReference type="EC" id="6.1.1.20"/>
    </reaction>
</comment>
<evidence type="ECO:0000256" key="4">
    <source>
        <dbReference type="ARBA" id="ARBA00022598"/>
    </source>
</evidence>
<dbReference type="Gene3D" id="3.30.70.380">
    <property type="entry name" value="Ferrodoxin-fold anticodon-binding domain"/>
    <property type="match status" value="1"/>
</dbReference>
<dbReference type="InterPro" id="IPR036690">
    <property type="entry name" value="Fdx_antiC-bd_sf"/>
</dbReference>
<evidence type="ECO:0000256" key="8">
    <source>
        <dbReference type="ARBA" id="ARBA00022946"/>
    </source>
</evidence>
<reference evidence="15" key="1">
    <citation type="submission" date="2022-11" db="UniProtKB">
        <authorList>
            <consortium name="WormBaseParasite"/>
        </authorList>
    </citation>
    <scope>IDENTIFICATION</scope>
</reference>
<evidence type="ECO:0000256" key="5">
    <source>
        <dbReference type="ARBA" id="ARBA00022741"/>
    </source>
</evidence>
<protein>
    <recommendedName>
        <fullName evidence="3">phenylalanine--tRNA ligase</fullName>
        <ecNumber evidence="3">6.1.1.20</ecNumber>
    </recommendedName>
    <alternativeName>
        <fullName evidence="11">Phenylalanyl-tRNA synthetase</fullName>
    </alternativeName>
</protein>
<dbReference type="OMA" id="NEMHARI"/>
<accession>A0A915KHE1</accession>
<evidence type="ECO:0000259" key="13">
    <source>
        <dbReference type="PROSITE" id="PS51447"/>
    </source>
</evidence>
<dbReference type="GO" id="GO:0006412">
    <property type="term" value="P:translation"/>
    <property type="evidence" value="ECO:0007669"/>
    <property type="project" value="UniProtKB-KW"/>
</dbReference>
<sequence length="157" mass="18917">MILYHIPDIRLFWTRNPEFLEQFQTDDYNAPIIYKNIANFLNVAYCNKLRNFITPKPIKPFPKIVNDMAMWLPEVHENQQCYDKTDFYDLVREIGGDIIEKVELIDDFYHKNMGRQSHCYRITYRHPEMAMSQSEVTILHRTIGDMAEERLKVDIRR</sequence>
<keyword evidence="4" id="KW-0436">Ligase</keyword>
<dbReference type="Pfam" id="PF03147">
    <property type="entry name" value="FDX-ACB"/>
    <property type="match status" value="1"/>
</dbReference>
<keyword evidence="10" id="KW-0030">Aminoacyl-tRNA synthetase</keyword>
<evidence type="ECO:0000313" key="14">
    <source>
        <dbReference type="Proteomes" id="UP000887565"/>
    </source>
</evidence>
<evidence type="ECO:0000256" key="6">
    <source>
        <dbReference type="ARBA" id="ARBA00022840"/>
    </source>
</evidence>
<dbReference type="AlphaFoldDB" id="A0A915KHE1"/>
<organism evidence="14 15">
    <name type="scientific">Romanomermis culicivorax</name>
    <name type="common">Nematode worm</name>
    <dbReference type="NCBI Taxonomy" id="13658"/>
    <lineage>
        <taxon>Eukaryota</taxon>
        <taxon>Metazoa</taxon>
        <taxon>Ecdysozoa</taxon>
        <taxon>Nematoda</taxon>
        <taxon>Enoplea</taxon>
        <taxon>Dorylaimia</taxon>
        <taxon>Mermithida</taxon>
        <taxon>Mermithoidea</taxon>
        <taxon>Mermithidae</taxon>
        <taxon>Romanomermis</taxon>
    </lineage>
</organism>
<keyword evidence="8" id="KW-0809">Transit peptide</keyword>
<evidence type="ECO:0000256" key="3">
    <source>
        <dbReference type="ARBA" id="ARBA00012814"/>
    </source>
</evidence>
<proteinExistence type="inferred from homology"/>
<evidence type="ECO:0000256" key="10">
    <source>
        <dbReference type="ARBA" id="ARBA00023146"/>
    </source>
</evidence>
<dbReference type="GO" id="GO:0005759">
    <property type="term" value="C:mitochondrial matrix"/>
    <property type="evidence" value="ECO:0007669"/>
    <property type="project" value="UniProtKB-SubCell"/>
</dbReference>
<dbReference type="PROSITE" id="PS51447">
    <property type="entry name" value="FDX_ACB"/>
    <property type="match status" value="1"/>
</dbReference>
<dbReference type="GO" id="GO:0004826">
    <property type="term" value="F:phenylalanine-tRNA ligase activity"/>
    <property type="evidence" value="ECO:0007669"/>
    <property type="project" value="UniProtKB-EC"/>
</dbReference>
<evidence type="ECO:0000256" key="7">
    <source>
        <dbReference type="ARBA" id="ARBA00022917"/>
    </source>
</evidence>
<keyword evidence="6" id="KW-0067">ATP-binding</keyword>
<comment type="subcellular location">
    <subcellularLocation>
        <location evidence="1">Mitochondrion matrix</location>
    </subcellularLocation>
</comment>
<dbReference type="GO" id="GO:0005524">
    <property type="term" value="F:ATP binding"/>
    <property type="evidence" value="ECO:0007669"/>
    <property type="project" value="UniProtKB-KW"/>
</dbReference>
<dbReference type="SUPFAM" id="SSF54991">
    <property type="entry name" value="Anticodon-binding domain of PheRS"/>
    <property type="match status" value="1"/>
</dbReference>
<keyword evidence="9" id="KW-0496">Mitochondrion</keyword>
<name>A0A915KHE1_ROMCU</name>
<feature type="domain" description="FDX-ACB" evidence="13">
    <location>
        <begin position="59"/>
        <end position="156"/>
    </location>
</feature>
<evidence type="ECO:0000256" key="1">
    <source>
        <dbReference type="ARBA" id="ARBA00004305"/>
    </source>
</evidence>
<dbReference type="InterPro" id="IPR005121">
    <property type="entry name" value="Fdx_antiC-bd"/>
</dbReference>
<evidence type="ECO:0000313" key="15">
    <source>
        <dbReference type="WBParaSite" id="nRc.2.0.1.t37805-RA"/>
    </source>
</evidence>
<keyword evidence="14" id="KW-1185">Reference proteome</keyword>
<dbReference type="EC" id="6.1.1.20" evidence="3"/>